<evidence type="ECO:0000313" key="2">
    <source>
        <dbReference type="EMBL" id="GMN44726.1"/>
    </source>
</evidence>
<dbReference type="EMBL" id="BTGU01000019">
    <property type="protein sequence ID" value="GMN44726.1"/>
    <property type="molecule type" value="Genomic_DNA"/>
</dbReference>
<organism evidence="2 3">
    <name type="scientific">Ficus carica</name>
    <name type="common">Common fig</name>
    <dbReference type="NCBI Taxonomy" id="3494"/>
    <lineage>
        <taxon>Eukaryota</taxon>
        <taxon>Viridiplantae</taxon>
        <taxon>Streptophyta</taxon>
        <taxon>Embryophyta</taxon>
        <taxon>Tracheophyta</taxon>
        <taxon>Spermatophyta</taxon>
        <taxon>Magnoliopsida</taxon>
        <taxon>eudicotyledons</taxon>
        <taxon>Gunneridae</taxon>
        <taxon>Pentapetalae</taxon>
        <taxon>rosids</taxon>
        <taxon>fabids</taxon>
        <taxon>Rosales</taxon>
        <taxon>Moraceae</taxon>
        <taxon>Ficeae</taxon>
        <taxon>Ficus</taxon>
    </lineage>
</organism>
<keyword evidence="1" id="KW-0812">Transmembrane</keyword>
<name>A0AA88D6H7_FICCA</name>
<sequence length="167" mass="17796">MACCMLNALIGRVPSSGYGCTVPKGTVEVGNTGIETPIVVTGMEGIEPQVVKLVKLFDRRGCLVASSLNKVMASSVADYGGCTESPLKLIVLHHQLGDPSIDRILLLSYVCLMVSCTYSRMISRLLGYSYLSYRVNRSSIVSVIMAVVAVLSTFTISAIGPMVGTKL</sequence>
<dbReference type="Proteomes" id="UP001187192">
    <property type="component" value="Unassembled WGS sequence"/>
</dbReference>
<comment type="caution">
    <text evidence="2">The sequence shown here is derived from an EMBL/GenBank/DDBJ whole genome shotgun (WGS) entry which is preliminary data.</text>
</comment>
<evidence type="ECO:0000256" key="1">
    <source>
        <dbReference type="SAM" id="Phobius"/>
    </source>
</evidence>
<accession>A0AA88D6H7</accession>
<keyword evidence="1" id="KW-0472">Membrane</keyword>
<gene>
    <name evidence="2" type="ORF">TIFTF001_013913</name>
</gene>
<evidence type="ECO:0000313" key="3">
    <source>
        <dbReference type="Proteomes" id="UP001187192"/>
    </source>
</evidence>
<proteinExistence type="predicted"/>
<feature type="transmembrane region" description="Helical" evidence="1">
    <location>
        <begin position="143"/>
        <end position="163"/>
    </location>
</feature>
<keyword evidence="1" id="KW-1133">Transmembrane helix</keyword>
<keyword evidence="3" id="KW-1185">Reference proteome</keyword>
<reference evidence="2" key="1">
    <citation type="submission" date="2023-07" db="EMBL/GenBank/DDBJ databases">
        <title>draft genome sequence of fig (Ficus carica).</title>
        <authorList>
            <person name="Takahashi T."/>
            <person name="Nishimura K."/>
        </authorList>
    </citation>
    <scope>NUCLEOTIDE SEQUENCE</scope>
</reference>
<dbReference type="AlphaFoldDB" id="A0AA88D6H7"/>
<protein>
    <submittedName>
        <fullName evidence="2">Uncharacterized protein</fullName>
    </submittedName>
</protein>